<gene>
    <name evidence="1" type="ORF">CEXT_343941</name>
</gene>
<organism evidence="1 2">
    <name type="scientific">Caerostris extrusa</name>
    <name type="common">Bark spider</name>
    <name type="synonym">Caerostris bankana</name>
    <dbReference type="NCBI Taxonomy" id="172846"/>
    <lineage>
        <taxon>Eukaryota</taxon>
        <taxon>Metazoa</taxon>
        <taxon>Ecdysozoa</taxon>
        <taxon>Arthropoda</taxon>
        <taxon>Chelicerata</taxon>
        <taxon>Arachnida</taxon>
        <taxon>Araneae</taxon>
        <taxon>Araneomorphae</taxon>
        <taxon>Entelegynae</taxon>
        <taxon>Araneoidea</taxon>
        <taxon>Araneidae</taxon>
        <taxon>Caerostris</taxon>
    </lineage>
</organism>
<sequence length="110" mass="12788">MLSELRVLKSFVVEERLHNMIIQEANITENNFKLCQILENKISDVQRVMWNFGKANWMEFSATLERQVKDILDKFPPGQAAMAFSSSSKTSPKQSIPSRRMLELQTLLER</sequence>
<reference evidence="1 2" key="1">
    <citation type="submission" date="2021-06" db="EMBL/GenBank/DDBJ databases">
        <title>Caerostris extrusa draft genome.</title>
        <authorList>
            <person name="Kono N."/>
            <person name="Arakawa K."/>
        </authorList>
    </citation>
    <scope>NUCLEOTIDE SEQUENCE [LARGE SCALE GENOMIC DNA]</scope>
</reference>
<dbReference type="EMBL" id="BPLR01000597">
    <property type="protein sequence ID" value="GIY95941.1"/>
    <property type="molecule type" value="Genomic_DNA"/>
</dbReference>
<proteinExistence type="predicted"/>
<comment type="caution">
    <text evidence="1">The sequence shown here is derived from an EMBL/GenBank/DDBJ whole genome shotgun (WGS) entry which is preliminary data.</text>
</comment>
<evidence type="ECO:0000313" key="1">
    <source>
        <dbReference type="EMBL" id="GIY95941.1"/>
    </source>
</evidence>
<evidence type="ECO:0000313" key="2">
    <source>
        <dbReference type="Proteomes" id="UP001054945"/>
    </source>
</evidence>
<name>A0AAV4XPN1_CAEEX</name>
<accession>A0AAV4XPN1</accession>
<dbReference type="Proteomes" id="UP001054945">
    <property type="component" value="Unassembled WGS sequence"/>
</dbReference>
<dbReference type="AlphaFoldDB" id="A0AAV4XPN1"/>
<keyword evidence="2" id="KW-1185">Reference proteome</keyword>
<protein>
    <submittedName>
        <fullName evidence="1">Uncharacterized protein</fullName>
    </submittedName>
</protein>